<dbReference type="HOGENOM" id="CLU_005726_3_0_1"/>
<dbReference type="EMBL" id="KN833707">
    <property type="protein sequence ID" value="KIK25458.1"/>
    <property type="molecule type" value="Genomic_DNA"/>
</dbReference>
<evidence type="ECO:0000313" key="1">
    <source>
        <dbReference type="EMBL" id="KIK25458.1"/>
    </source>
</evidence>
<protein>
    <submittedName>
        <fullName evidence="1">Uncharacterized protein</fullName>
    </submittedName>
</protein>
<keyword evidence="2" id="KW-1185">Reference proteome</keyword>
<name>A0A0D0A096_9AGAM</name>
<gene>
    <name evidence="1" type="ORF">PISMIDRAFT_28803</name>
</gene>
<dbReference type="OrthoDB" id="2449121at2759"/>
<evidence type="ECO:0000313" key="2">
    <source>
        <dbReference type="Proteomes" id="UP000054018"/>
    </source>
</evidence>
<accession>A0A0D0A096</accession>
<reference evidence="1 2" key="1">
    <citation type="submission" date="2014-04" db="EMBL/GenBank/DDBJ databases">
        <authorList>
            <consortium name="DOE Joint Genome Institute"/>
            <person name="Kuo A."/>
            <person name="Kohler A."/>
            <person name="Costa M.D."/>
            <person name="Nagy L.G."/>
            <person name="Floudas D."/>
            <person name="Copeland A."/>
            <person name="Barry K.W."/>
            <person name="Cichocki N."/>
            <person name="Veneault-Fourrey C."/>
            <person name="LaButti K."/>
            <person name="Lindquist E.A."/>
            <person name="Lipzen A."/>
            <person name="Lundell T."/>
            <person name="Morin E."/>
            <person name="Murat C."/>
            <person name="Sun H."/>
            <person name="Tunlid A."/>
            <person name="Henrissat B."/>
            <person name="Grigoriev I.V."/>
            <person name="Hibbett D.S."/>
            <person name="Martin F."/>
            <person name="Nordberg H.P."/>
            <person name="Cantor M.N."/>
            <person name="Hua S.X."/>
        </authorList>
    </citation>
    <scope>NUCLEOTIDE SEQUENCE [LARGE SCALE GENOMIC DNA]</scope>
    <source>
        <strain evidence="1 2">441</strain>
    </source>
</reference>
<proteinExistence type="predicted"/>
<dbReference type="PANTHER" id="PTHR35871">
    <property type="entry name" value="EXPRESSED PROTEIN"/>
    <property type="match status" value="1"/>
</dbReference>
<sequence>MEPTLTPGEKKIIANFHDKCCFHGNDFKKHAYNYGHLVLCNAQGDITEEAWEIIYHSANGDAWWDTEQLLKQVKHAIHVFEAAHPDCVSLFVFDQSSSHASLPPDVLKAFEMNKSNGGKQCKQCDMVIPQTNPTVEHCGKLQKMTLPNGQAKGLQQVLEECGFDVHNMHAKCSPVCAWENTNCCMARLLSKQDDFTNQLSMLETVIRDAGHLCIFLPKFHCELNPIEMRVYRV</sequence>
<dbReference type="AlphaFoldDB" id="A0A0D0A096"/>
<dbReference type="Proteomes" id="UP000054018">
    <property type="component" value="Unassembled WGS sequence"/>
</dbReference>
<dbReference type="PANTHER" id="PTHR35871:SF1">
    <property type="entry name" value="CXC1-LIKE CYSTEINE CLUSTER ASSOCIATED WITH KDZ TRANSPOSASES DOMAIN-CONTAINING PROTEIN"/>
    <property type="match status" value="1"/>
</dbReference>
<organism evidence="1 2">
    <name type="scientific">Pisolithus microcarpus 441</name>
    <dbReference type="NCBI Taxonomy" id="765257"/>
    <lineage>
        <taxon>Eukaryota</taxon>
        <taxon>Fungi</taxon>
        <taxon>Dikarya</taxon>
        <taxon>Basidiomycota</taxon>
        <taxon>Agaricomycotina</taxon>
        <taxon>Agaricomycetes</taxon>
        <taxon>Agaricomycetidae</taxon>
        <taxon>Boletales</taxon>
        <taxon>Sclerodermatineae</taxon>
        <taxon>Pisolithaceae</taxon>
        <taxon>Pisolithus</taxon>
    </lineage>
</organism>
<reference evidence="2" key="2">
    <citation type="submission" date="2015-01" db="EMBL/GenBank/DDBJ databases">
        <title>Evolutionary Origins and Diversification of the Mycorrhizal Mutualists.</title>
        <authorList>
            <consortium name="DOE Joint Genome Institute"/>
            <consortium name="Mycorrhizal Genomics Consortium"/>
            <person name="Kohler A."/>
            <person name="Kuo A."/>
            <person name="Nagy L.G."/>
            <person name="Floudas D."/>
            <person name="Copeland A."/>
            <person name="Barry K.W."/>
            <person name="Cichocki N."/>
            <person name="Veneault-Fourrey C."/>
            <person name="LaButti K."/>
            <person name="Lindquist E.A."/>
            <person name="Lipzen A."/>
            <person name="Lundell T."/>
            <person name="Morin E."/>
            <person name="Murat C."/>
            <person name="Riley R."/>
            <person name="Ohm R."/>
            <person name="Sun H."/>
            <person name="Tunlid A."/>
            <person name="Henrissat B."/>
            <person name="Grigoriev I.V."/>
            <person name="Hibbett D.S."/>
            <person name="Martin F."/>
        </authorList>
    </citation>
    <scope>NUCLEOTIDE SEQUENCE [LARGE SCALE GENOMIC DNA]</scope>
    <source>
        <strain evidence="2">441</strain>
    </source>
</reference>